<organism evidence="2 3">
    <name type="scientific">Mycolicibacterium elephantis DSM 44368</name>
    <dbReference type="NCBI Taxonomy" id="1335622"/>
    <lineage>
        <taxon>Bacteria</taxon>
        <taxon>Bacillati</taxon>
        <taxon>Actinomycetota</taxon>
        <taxon>Actinomycetes</taxon>
        <taxon>Mycobacteriales</taxon>
        <taxon>Mycobacteriaceae</taxon>
        <taxon>Mycolicibacterium</taxon>
    </lineage>
</organism>
<reference evidence="2 3" key="1">
    <citation type="submission" date="2013-06" db="EMBL/GenBank/DDBJ databases">
        <title>The draft sequence of the Mycobacterium elephantis genome.</title>
        <authorList>
            <person name="Pettersson F.B."/>
            <person name="Das S."/>
            <person name="Dasgupta S."/>
            <person name="Bhattacharya A."/>
            <person name="Kirsebom L.A."/>
        </authorList>
    </citation>
    <scope>NUCLEOTIDE SEQUENCE [LARGE SCALE GENOMIC DNA]</scope>
    <source>
        <strain evidence="2 3">DSM 44368</strain>
    </source>
</reference>
<gene>
    <name evidence="2" type="ORF">MELE44368_02180</name>
</gene>
<name>A0A439E0Z3_9MYCO</name>
<evidence type="ECO:0000313" key="2">
    <source>
        <dbReference type="EMBL" id="RWA24041.1"/>
    </source>
</evidence>
<evidence type="ECO:0000313" key="3">
    <source>
        <dbReference type="Proteomes" id="UP000287177"/>
    </source>
</evidence>
<keyword evidence="3" id="KW-1185">Reference proteome</keyword>
<dbReference type="AlphaFoldDB" id="A0A439E0Z3"/>
<evidence type="ECO:0000256" key="1">
    <source>
        <dbReference type="SAM" id="MobiDB-lite"/>
    </source>
</evidence>
<dbReference type="EMBL" id="ATDN01000001">
    <property type="protein sequence ID" value="RWA24041.1"/>
    <property type="molecule type" value="Genomic_DNA"/>
</dbReference>
<proteinExistence type="predicted"/>
<dbReference type="RefSeq" id="WP_128106956.1">
    <property type="nucleotide sequence ID" value="NZ_ATDN01000001.1"/>
</dbReference>
<dbReference type="Proteomes" id="UP000287177">
    <property type="component" value="Unassembled WGS sequence"/>
</dbReference>
<feature type="region of interest" description="Disordered" evidence="1">
    <location>
        <begin position="109"/>
        <end position="129"/>
    </location>
</feature>
<comment type="caution">
    <text evidence="2">The sequence shown here is derived from an EMBL/GenBank/DDBJ whole genome shotgun (WGS) entry which is preliminary data.</text>
</comment>
<sequence>MQQPSTVNCRYCTVPTRSPDRVCDFCVDYRPPGDEGRRVVFAPDQCAADAVAVRASCTVTAAGAILDTDGEHPGVHVSLPERRPLTFDEARAAALALLDAANQVEQWAREAAKQRHPANVGRADERGTR</sequence>
<protein>
    <submittedName>
        <fullName evidence="2">Uncharacterized protein</fullName>
    </submittedName>
</protein>
<accession>A0A439E0Z3</accession>